<dbReference type="GO" id="GO:0005737">
    <property type="term" value="C:cytoplasm"/>
    <property type="evidence" value="ECO:0007669"/>
    <property type="project" value="UniProtKB-SubCell"/>
</dbReference>
<dbReference type="Gene3D" id="3.30.420.10">
    <property type="entry name" value="Ribonuclease H-like superfamily/Ribonuclease H"/>
    <property type="match status" value="1"/>
</dbReference>
<evidence type="ECO:0000259" key="6">
    <source>
        <dbReference type="SMART" id="SM00479"/>
    </source>
</evidence>
<dbReference type="HAMAP" id="MF_00045">
    <property type="entry name" value="Oligoribonuclease"/>
    <property type="match status" value="1"/>
</dbReference>
<proteinExistence type="inferred from homology"/>
<evidence type="ECO:0000256" key="1">
    <source>
        <dbReference type="ARBA" id="ARBA00009921"/>
    </source>
</evidence>
<dbReference type="NCBIfam" id="NF003765">
    <property type="entry name" value="PRK05359.1"/>
    <property type="match status" value="1"/>
</dbReference>
<dbReference type="SUPFAM" id="SSF53098">
    <property type="entry name" value="Ribonuclease H-like"/>
    <property type="match status" value="1"/>
</dbReference>
<name>D4BR57_BIFBR</name>
<accession>D4BR57</accession>
<sequence>MTSEEKRHTMVDSHDAETYSAKDSRLIWIDCEMTGLDIFGGDELVEVSVVPTDFDLNVLDEGVDYVIKPSEKAVNHMNDFVRQMHTRSGLINEWENGLSLAEAEQKVTEYVLRFTPEGVRPLLAGNTIGSDKKFLDHYMPDLMSHLHYRSVDVSTLKELARRWYPAVYENRPPKNGGHRALADIIESLDELRYYRKAFMAPAPGPDEAAAKAISADIVSTSILNK</sequence>
<dbReference type="SMART" id="SM00479">
    <property type="entry name" value="EXOIII"/>
    <property type="match status" value="1"/>
</dbReference>
<evidence type="ECO:0000256" key="3">
    <source>
        <dbReference type="ARBA" id="ARBA00022801"/>
    </source>
</evidence>
<dbReference type="PANTHER" id="PTHR11046:SF0">
    <property type="entry name" value="OLIGORIBONUCLEASE, MITOCHONDRIAL"/>
    <property type="match status" value="1"/>
</dbReference>
<dbReference type="GO" id="GO:0003676">
    <property type="term" value="F:nucleic acid binding"/>
    <property type="evidence" value="ECO:0007669"/>
    <property type="project" value="InterPro"/>
</dbReference>
<organism evidence="7 8">
    <name type="scientific">Bifidobacterium breve DSM 20213 = JCM 1192</name>
    <dbReference type="NCBI Taxonomy" id="518634"/>
    <lineage>
        <taxon>Bacteria</taxon>
        <taxon>Bacillati</taxon>
        <taxon>Actinomycetota</taxon>
        <taxon>Actinomycetes</taxon>
        <taxon>Bifidobacteriales</taxon>
        <taxon>Bifidobacteriaceae</taxon>
        <taxon>Bifidobacterium</taxon>
    </lineage>
</organism>
<comment type="subcellular location">
    <subcellularLocation>
        <location evidence="5">Cytoplasm</location>
    </subcellularLocation>
</comment>
<evidence type="ECO:0000256" key="4">
    <source>
        <dbReference type="ARBA" id="ARBA00022839"/>
    </source>
</evidence>
<dbReference type="InterPro" id="IPR036397">
    <property type="entry name" value="RNaseH_sf"/>
</dbReference>
<dbReference type="PATRIC" id="fig|518634.7.peg.1556"/>
<dbReference type="GO" id="GO:0000175">
    <property type="term" value="F:3'-5'-RNA exonuclease activity"/>
    <property type="evidence" value="ECO:0007669"/>
    <property type="project" value="InterPro"/>
</dbReference>
<dbReference type="STRING" id="1685.RY69_358"/>
<feature type="active site" evidence="5">
    <location>
        <position position="148"/>
    </location>
</feature>
<dbReference type="CDD" id="cd06135">
    <property type="entry name" value="Orn"/>
    <property type="match status" value="1"/>
</dbReference>
<keyword evidence="5" id="KW-0963">Cytoplasm</keyword>
<dbReference type="Proteomes" id="UP000003191">
    <property type="component" value="Unassembled WGS sequence"/>
</dbReference>
<comment type="caution">
    <text evidence="7">The sequence shown here is derived from an EMBL/GenBank/DDBJ whole genome shotgun (WGS) entry which is preliminary data.</text>
</comment>
<dbReference type="EMBL" id="ACCG02000012">
    <property type="protein sequence ID" value="EFE88702.1"/>
    <property type="molecule type" value="Genomic_DNA"/>
</dbReference>
<comment type="similarity">
    <text evidence="1 5">Belongs to the oligoribonuclease family.</text>
</comment>
<evidence type="ECO:0000313" key="7">
    <source>
        <dbReference type="EMBL" id="EFE88702.1"/>
    </source>
</evidence>
<dbReference type="AlphaFoldDB" id="D4BR57"/>
<keyword evidence="4 5" id="KW-0269">Exonuclease</keyword>
<dbReference type="EC" id="3.1.-.-" evidence="5"/>
<dbReference type="HOGENOM" id="CLU_064761_3_0_11"/>
<dbReference type="PANTHER" id="PTHR11046">
    <property type="entry name" value="OLIGORIBONUCLEASE, MITOCHONDRIAL"/>
    <property type="match status" value="1"/>
</dbReference>
<evidence type="ECO:0000313" key="8">
    <source>
        <dbReference type="Proteomes" id="UP000003191"/>
    </source>
</evidence>
<feature type="domain" description="Exonuclease" evidence="6">
    <location>
        <begin position="25"/>
        <end position="200"/>
    </location>
</feature>
<protein>
    <recommendedName>
        <fullName evidence="5">Oligoribonuclease</fullName>
        <ecNumber evidence="5">3.1.-.-</ecNumber>
    </recommendedName>
</protein>
<dbReference type="InterPro" id="IPR012337">
    <property type="entry name" value="RNaseH-like_sf"/>
</dbReference>
<gene>
    <name evidence="5" type="primary">orn</name>
    <name evidence="7" type="ORF">BIFBRE_04592</name>
</gene>
<comment type="function">
    <text evidence="5">3'-to-5' exoribonuclease specific for small oligoribonucleotides.</text>
</comment>
<evidence type="ECO:0000256" key="5">
    <source>
        <dbReference type="HAMAP-Rule" id="MF_00045"/>
    </source>
</evidence>
<keyword evidence="2 5" id="KW-0540">Nuclease</keyword>
<evidence type="ECO:0000256" key="2">
    <source>
        <dbReference type="ARBA" id="ARBA00022722"/>
    </source>
</evidence>
<dbReference type="Pfam" id="PF00929">
    <property type="entry name" value="RNase_T"/>
    <property type="match status" value="1"/>
</dbReference>
<keyword evidence="8" id="KW-1185">Reference proteome</keyword>
<dbReference type="InterPro" id="IPR013520">
    <property type="entry name" value="Ribonucl_H"/>
</dbReference>
<reference evidence="7 8" key="1">
    <citation type="submission" date="2010-02" db="EMBL/GenBank/DDBJ databases">
        <authorList>
            <person name="Weinstock G."/>
            <person name="Sodergren E."/>
            <person name="Clifton S."/>
            <person name="Fulton L."/>
            <person name="Fulton B."/>
            <person name="Courtney L."/>
            <person name="Fronick C."/>
            <person name="Harrison M."/>
            <person name="Strong C."/>
            <person name="Farmer C."/>
            <person name="Delahaunty K."/>
            <person name="Markovic C."/>
            <person name="Hall O."/>
            <person name="Minx P."/>
            <person name="Tomlinson C."/>
            <person name="Mitreva M."/>
            <person name="Nelson J."/>
            <person name="Hou S."/>
            <person name="Wollam A."/>
            <person name="Pepin K.H."/>
            <person name="Johnson M."/>
            <person name="Bhonagiri V."/>
            <person name="Zhang X."/>
            <person name="Suruliraj S."/>
            <person name="Warren W."/>
            <person name="Chinwalla A."/>
            <person name="Mardis E.R."/>
            <person name="Wilson R.K."/>
        </authorList>
    </citation>
    <scope>NUCLEOTIDE SEQUENCE [LARGE SCALE GENOMIC DNA]</scope>
    <source>
        <strain evidence="7 8">DSM 20213</strain>
    </source>
</reference>
<keyword evidence="3 5" id="KW-0378">Hydrolase</keyword>
<dbReference type="InterPro" id="IPR022894">
    <property type="entry name" value="Oligoribonuclease"/>
</dbReference>